<evidence type="ECO:0000313" key="9">
    <source>
        <dbReference type="Proteomes" id="UP000199652"/>
    </source>
</evidence>
<dbReference type="Pfam" id="PF12838">
    <property type="entry name" value="Fer4_7"/>
    <property type="match status" value="1"/>
</dbReference>
<dbReference type="GO" id="GO:0051539">
    <property type="term" value="F:4 iron, 4 sulfur cluster binding"/>
    <property type="evidence" value="ECO:0007669"/>
    <property type="project" value="UniProtKB-KW"/>
</dbReference>
<dbReference type="GO" id="GO:0046872">
    <property type="term" value="F:metal ion binding"/>
    <property type="evidence" value="ECO:0007669"/>
    <property type="project" value="UniProtKB-KW"/>
</dbReference>
<gene>
    <name evidence="8" type="ORF">SAMN04488579_1265</name>
</gene>
<dbReference type="PANTHER" id="PTHR24960">
    <property type="entry name" value="PHOTOSYSTEM I IRON-SULFUR CENTER-RELATED"/>
    <property type="match status" value="1"/>
</dbReference>
<comment type="function">
    <text evidence="1">Ferredoxins are iron-sulfur proteins that transfer electrons in a wide variety of metabolic reactions.</text>
</comment>
<evidence type="ECO:0000256" key="1">
    <source>
        <dbReference type="ARBA" id="ARBA00003532"/>
    </source>
</evidence>
<keyword evidence="6" id="KW-0411">Iron-sulfur</keyword>
<dbReference type="SUPFAM" id="SSF54862">
    <property type="entry name" value="4Fe-4S ferredoxins"/>
    <property type="match status" value="1"/>
</dbReference>
<dbReference type="InterPro" id="IPR017900">
    <property type="entry name" value="4Fe4S_Fe_S_CS"/>
</dbReference>
<dbReference type="RefSeq" id="WP_090246812.1">
    <property type="nucleotide sequence ID" value="NZ_FNOU01000026.1"/>
</dbReference>
<keyword evidence="5" id="KW-0408">Iron</keyword>
<dbReference type="Proteomes" id="UP000199652">
    <property type="component" value="Unassembled WGS sequence"/>
</dbReference>
<protein>
    <recommendedName>
        <fullName evidence="2">Ferredoxin</fullName>
    </recommendedName>
</protein>
<organism evidence="8 9">
    <name type="scientific">Eubacterium barkeri</name>
    <name type="common">Clostridium barkeri</name>
    <dbReference type="NCBI Taxonomy" id="1528"/>
    <lineage>
        <taxon>Bacteria</taxon>
        <taxon>Bacillati</taxon>
        <taxon>Bacillota</taxon>
        <taxon>Clostridia</taxon>
        <taxon>Eubacteriales</taxon>
        <taxon>Eubacteriaceae</taxon>
        <taxon>Eubacterium</taxon>
    </lineage>
</organism>
<dbReference type="AlphaFoldDB" id="A0A1H3IYY4"/>
<dbReference type="InterPro" id="IPR017896">
    <property type="entry name" value="4Fe4S_Fe-S-bd"/>
</dbReference>
<proteinExistence type="predicted"/>
<dbReference type="OrthoDB" id="9807879at2"/>
<name>A0A1H3IYY4_EUBBA</name>
<feature type="domain" description="4Fe-4S ferredoxin-type" evidence="7">
    <location>
        <begin position="345"/>
        <end position="374"/>
    </location>
</feature>
<evidence type="ECO:0000256" key="5">
    <source>
        <dbReference type="ARBA" id="ARBA00023004"/>
    </source>
</evidence>
<accession>A0A1H3IYY4</accession>
<evidence type="ECO:0000256" key="2">
    <source>
        <dbReference type="ARBA" id="ARBA00013529"/>
    </source>
</evidence>
<dbReference type="PROSITE" id="PS51379">
    <property type="entry name" value="4FE4S_FER_2"/>
    <property type="match status" value="2"/>
</dbReference>
<dbReference type="EMBL" id="FNOU01000026">
    <property type="protein sequence ID" value="SDY32767.1"/>
    <property type="molecule type" value="Genomic_DNA"/>
</dbReference>
<keyword evidence="4" id="KW-0479">Metal-binding</keyword>
<dbReference type="PANTHER" id="PTHR24960:SF76">
    <property type="entry name" value="4FE-4S FERREDOXIN-TYPE DOMAIN-CONTAINING PROTEIN"/>
    <property type="match status" value="1"/>
</dbReference>
<dbReference type="Gene3D" id="3.30.70.20">
    <property type="match status" value="1"/>
</dbReference>
<feature type="domain" description="4Fe-4S ferredoxin-type" evidence="7">
    <location>
        <begin position="310"/>
        <end position="341"/>
    </location>
</feature>
<evidence type="ECO:0000256" key="3">
    <source>
        <dbReference type="ARBA" id="ARBA00022485"/>
    </source>
</evidence>
<evidence type="ECO:0000256" key="6">
    <source>
        <dbReference type="ARBA" id="ARBA00023014"/>
    </source>
</evidence>
<keyword evidence="3" id="KW-0004">4Fe-4S</keyword>
<keyword evidence="9" id="KW-1185">Reference proteome</keyword>
<dbReference type="Pfam" id="PF04015">
    <property type="entry name" value="DUF362"/>
    <property type="match status" value="1"/>
</dbReference>
<dbReference type="InterPro" id="IPR007160">
    <property type="entry name" value="DUF362"/>
</dbReference>
<evidence type="ECO:0000313" key="8">
    <source>
        <dbReference type="EMBL" id="SDY32767.1"/>
    </source>
</evidence>
<sequence>MSTVVIVKCTSYDGEQVYEALKRGMAQLGGITRFVSPEEKILLKPNMLRSKKIESGCTTHPAVFEGVIRLLEEAQCTKLTYGDSPGLGAPEKVASEVGLAAVAEAHGIPQGVFDRGQTVAYPGGEVTKRFELAQSVIETDALISLCKMKTHGLTRITGAVKNQLGCVYGFNKGASHARFPNSLQFSRMLVDLNQCIAPRLFIMDGITAMEGNGPASGTPVKMNCLLISDDPVALDATFARLVDLDPSFVPTITAGEEMGLGTYLQDEITLLGDPLGDLINDNFSVERIPVKDESTISLSNLKFFKNWLTRKPVVIRERCVQCGICIASCPLEEKALHWQEVGSDRYPKYDYHRCIRCYCCQEMCPKKAIVVKTPLLGRIFIYR</sequence>
<dbReference type="PROSITE" id="PS00198">
    <property type="entry name" value="4FE4S_FER_1"/>
    <property type="match status" value="1"/>
</dbReference>
<evidence type="ECO:0000259" key="7">
    <source>
        <dbReference type="PROSITE" id="PS51379"/>
    </source>
</evidence>
<dbReference type="InterPro" id="IPR050157">
    <property type="entry name" value="PSI_iron-sulfur_center"/>
</dbReference>
<evidence type="ECO:0000256" key="4">
    <source>
        <dbReference type="ARBA" id="ARBA00022723"/>
    </source>
</evidence>
<dbReference type="STRING" id="1528.SAMN04488579_1265"/>
<reference evidence="9" key="1">
    <citation type="submission" date="2016-10" db="EMBL/GenBank/DDBJ databases">
        <authorList>
            <person name="Varghese N."/>
            <person name="Submissions S."/>
        </authorList>
    </citation>
    <scope>NUCLEOTIDE SEQUENCE [LARGE SCALE GENOMIC DNA]</scope>
    <source>
        <strain evidence="9">VPI 5359</strain>
    </source>
</reference>